<name>A0A316VQF8_9BASI</name>
<evidence type="ECO:0000313" key="3">
    <source>
        <dbReference type="EMBL" id="PWN39837.1"/>
    </source>
</evidence>
<dbReference type="InterPro" id="IPR040976">
    <property type="entry name" value="Pkinase_fungal"/>
</dbReference>
<sequence length="865" mass="95239">MASSSLRFVPLDAAPDALHDDDTLAKIKAWDPRGYEATRSSSSASSSSLMPPSAPASASASASVSAPTSILRSSASLSPELSRRAKAVGMQLLEESQRRIDRRSLELEWSAAASASERGDGEGEGDVAGMRQWSDECMRSKEMQDALTQLRNVVAVEKGKESALTKQILVLLNAYASQLRVLRTNRALRTRTALTGQALDFDPITPRDQQTKTITSNGEDNMPDIVLIADAMASVCVDLTDSQTDVGDGTFRPSASAQHPWLQYAAVVEVKRHERDDLNESTVGQMLRYARQLLIAHPFARYVHVVSWTGSKVRIWQFGANGIVFSRAVDAAAAALQDQTSLDHLGRLLHLLMSGESTLLPRWTPKCDEALALLAQQVAQEQATAREAGIANNGLNQDHVNLITSDALRVVNVRPSLHGSRTVVFGVPLHDHDGEHIFLKCCWLSEHLAHHERTMLDKLGDVSGAPRALASFDLGWTAPSGKPVCGADGRADKAELCAYVLVFTQHRGYQIPLTASLSDKAAVLQQLVHRLHNYAQKGLHYRDLNTGNVLMRPGPKAKPLLVLVDHGNVREGVNPRRGVQVRETSPGDITRAHDDQLVAIIQDDARSINQLFVPSGMQMAETQLSTYRTSLESFRKDKQLAASATFGKAIYDKQVLESEARWRSAHKDAYTRLHRYCDDVVESLIYILVWISTRASKLKDLYKHLTNQTRKSLTWEDADQFRQVSAQISGGPSLSLRNLCISQFVEHYLDGASQLDLLALRLLHECVLRTQRQVRQMMARHYETAILQGRNDLRFEDLNLRVADAKEPPISDEEVSCMSGCARELLGVLVLTDPTDQERTLSEISDRCSAQEGGTGNAAGRHGAS</sequence>
<dbReference type="OrthoDB" id="5584477at2759"/>
<proteinExistence type="predicted"/>
<feature type="region of interest" description="Disordered" evidence="1">
    <location>
        <begin position="29"/>
        <end position="61"/>
    </location>
</feature>
<dbReference type="Pfam" id="PF17667">
    <property type="entry name" value="Pkinase_fungal"/>
    <property type="match status" value="1"/>
</dbReference>
<keyword evidence="4" id="KW-1185">Reference proteome</keyword>
<dbReference type="EMBL" id="KZ819442">
    <property type="protein sequence ID" value="PWN39837.1"/>
    <property type="molecule type" value="Genomic_DNA"/>
</dbReference>
<feature type="domain" description="Fungal-type protein kinase" evidence="2">
    <location>
        <begin position="255"/>
        <end position="459"/>
    </location>
</feature>
<organism evidence="3 4">
    <name type="scientific">Ceraceosorus guamensis</name>
    <dbReference type="NCBI Taxonomy" id="1522189"/>
    <lineage>
        <taxon>Eukaryota</taxon>
        <taxon>Fungi</taxon>
        <taxon>Dikarya</taxon>
        <taxon>Basidiomycota</taxon>
        <taxon>Ustilaginomycotina</taxon>
        <taxon>Exobasidiomycetes</taxon>
        <taxon>Ceraceosorales</taxon>
        <taxon>Ceraceosoraceae</taxon>
        <taxon>Ceraceosorus</taxon>
    </lineage>
</organism>
<reference evidence="3 4" key="1">
    <citation type="journal article" date="2018" name="Mol. Biol. Evol.">
        <title>Broad Genomic Sampling Reveals a Smut Pathogenic Ancestry of the Fungal Clade Ustilaginomycotina.</title>
        <authorList>
            <person name="Kijpornyongpan T."/>
            <person name="Mondo S.J."/>
            <person name="Barry K."/>
            <person name="Sandor L."/>
            <person name="Lee J."/>
            <person name="Lipzen A."/>
            <person name="Pangilinan J."/>
            <person name="LaButti K."/>
            <person name="Hainaut M."/>
            <person name="Henrissat B."/>
            <person name="Grigoriev I.V."/>
            <person name="Spatafora J.W."/>
            <person name="Aime M.C."/>
        </authorList>
    </citation>
    <scope>NUCLEOTIDE SEQUENCE [LARGE SCALE GENOMIC DNA]</scope>
    <source>
        <strain evidence="3 4">MCA 4658</strain>
    </source>
</reference>
<accession>A0A316VQF8</accession>
<evidence type="ECO:0000256" key="1">
    <source>
        <dbReference type="SAM" id="MobiDB-lite"/>
    </source>
</evidence>
<dbReference type="GeneID" id="37036608"/>
<evidence type="ECO:0000313" key="4">
    <source>
        <dbReference type="Proteomes" id="UP000245783"/>
    </source>
</evidence>
<dbReference type="AlphaFoldDB" id="A0A316VQF8"/>
<evidence type="ECO:0000259" key="2">
    <source>
        <dbReference type="Pfam" id="PF17667"/>
    </source>
</evidence>
<feature type="compositionally biased region" description="Low complexity" evidence="1">
    <location>
        <begin position="40"/>
        <end position="61"/>
    </location>
</feature>
<dbReference type="InParanoid" id="A0A316VQF8"/>
<dbReference type="Proteomes" id="UP000245783">
    <property type="component" value="Unassembled WGS sequence"/>
</dbReference>
<gene>
    <name evidence="3" type="ORF">IE81DRAFT_326132</name>
</gene>
<protein>
    <recommendedName>
        <fullName evidence="2">Fungal-type protein kinase domain-containing protein</fullName>
    </recommendedName>
</protein>
<dbReference type="RefSeq" id="XP_025366997.1">
    <property type="nucleotide sequence ID" value="XM_025514738.1"/>
</dbReference>